<dbReference type="EMBL" id="CAKOGP040001980">
    <property type="protein sequence ID" value="CAJ1959048.1"/>
    <property type="molecule type" value="Genomic_DNA"/>
</dbReference>
<dbReference type="PANTHER" id="PTHR43563">
    <property type="entry name" value="AMINE OXIDASE"/>
    <property type="match status" value="1"/>
</dbReference>
<dbReference type="AlphaFoldDB" id="A0AAD2JKP7"/>
<feature type="domain" description="Amine oxidase" evidence="4">
    <location>
        <begin position="112"/>
        <end position="395"/>
    </location>
</feature>
<dbReference type="GO" id="GO:0097621">
    <property type="term" value="F:monoamine oxidase activity"/>
    <property type="evidence" value="ECO:0007669"/>
    <property type="project" value="UniProtKB-EC"/>
</dbReference>
<accession>A0AAD2JKP7</accession>
<keyword evidence="6" id="KW-1185">Reference proteome</keyword>
<reference evidence="5" key="1">
    <citation type="submission" date="2023-08" db="EMBL/GenBank/DDBJ databases">
        <authorList>
            <person name="Audoor S."/>
            <person name="Bilcke G."/>
        </authorList>
    </citation>
    <scope>NUCLEOTIDE SEQUENCE</scope>
</reference>
<comment type="similarity">
    <text evidence="1">Belongs to the flavin monoamine oxidase family.</text>
</comment>
<dbReference type="Gene3D" id="3.50.50.60">
    <property type="entry name" value="FAD/NAD(P)-binding domain"/>
    <property type="match status" value="3"/>
</dbReference>
<comment type="catalytic activity">
    <reaction evidence="3">
        <text>a secondary aliphatic amine + O2 + H2O = a primary amine + an aldehyde + H2O2</text>
        <dbReference type="Rhea" id="RHEA:26414"/>
        <dbReference type="ChEBI" id="CHEBI:15377"/>
        <dbReference type="ChEBI" id="CHEBI:15379"/>
        <dbReference type="ChEBI" id="CHEBI:16240"/>
        <dbReference type="ChEBI" id="CHEBI:17478"/>
        <dbReference type="ChEBI" id="CHEBI:58855"/>
        <dbReference type="ChEBI" id="CHEBI:65296"/>
        <dbReference type="EC" id="1.4.3.4"/>
    </reaction>
</comment>
<dbReference type="PANTHER" id="PTHR43563:SF14">
    <property type="entry name" value="AMINE OXIDASE"/>
    <property type="match status" value="1"/>
</dbReference>
<evidence type="ECO:0000256" key="3">
    <source>
        <dbReference type="ARBA" id="ARBA00048448"/>
    </source>
</evidence>
<name>A0AAD2JKP7_9STRA</name>
<evidence type="ECO:0000259" key="4">
    <source>
        <dbReference type="Pfam" id="PF01593"/>
    </source>
</evidence>
<dbReference type="InterPro" id="IPR002937">
    <property type="entry name" value="Amino_oxidase"/>
</dbReference>
<dbReference type="InterPro" id="IPR036188">
    <property type="entry name" value="FAD/NAD-bd_sf"/>
</dbReference>
<evidence type="ECO:0000313" key="6">
    <source>
        <dbReference type="Proteomes" id="UP001295423"/>
    </source>
</evidence>
<protein>
    <recommendedName>
        <fullName evidence="2">monoamine oxidase</fullName>
        <ecNumber evidence="2">1.4.3.4</ecNumber>
    </recommendedName>
</protein>
<dbReference type="InterPro" id="IPR050703">
    <property type="entry name" value="Flavin_MAO"/>
</dbReference>
<proteinExistence type="inferred from homology"/>
<gene>
    <name evidence="5" type="ORF">CYCCA115_LOCUS17484</name>
</gene>
<comment type="caution">
    <text evidence="5">The sequence shown here is derived from an EMBL/GenBank/DDBJ whole genome shotgun (WGS) entry which is preliminary data.</text>
</comment>
<dbReference type="Pfam" id="PF01593">
    <property type="entry name" value="Amino_oxidase"/>
    <property type="match status" value="1"/>
</dbReference>
<dbReference type="SUPFAM" id="SSF54373">
    <property type="entry name" value="FAD-linked reductases, C-terminal domain"/>
    <property type="match status" value="1"/>
</dbReference>
<evidence type="ECO:0000256" key="1">
    <source>
        <dbReference type="ARBA" id="ARBA00005995"/>
    </source>
</evidence>
<dbReference type="Proteomes" id="UP001295423">
    <property type="component" value="Unassembled WGS sequence"/>
</dbReference>
<sequence>MNIPGSAVDALIVGAGLSGAYAANRLLAANRSVTVLDARHRIGGRLLTPEGGGDLGGAWIWPRSEYTIKTALQEFNIRTVPMWYEGSVNVRVQNGQHHLVDDYAGNYAACGTGAVRVAGGASTFVEKLLEEKPKLKVELGKKVVKIEYDDDGAQVHYQDSSSTSGGETSTVHCRTVILAGPPKVLADTIEFIPPLPQEKLDSMKATPTWMEDYGKVSISFPSNWWRDLDMSAISIDQLGDVQTWWEACSGDDGDGSRPTLAGFVTAKGASSLGNFVTNSKSDELFDHILGAIMQVYAVDKKKLGFDEATCSNTEISGSPGEDGLIVSKGGITVSYKSWKEDPYVKPQRQESSSYYQTSYGDKKLQQNVGPLFFAGCEVAYGSGHMDSAIVSAQRAYEAADAHLGKTK</sequence>
<evidence type="ECO:0000313" key="5">
    <source>
        <dbReference type="EMBL" id="CAJ1959048.1"/>
    </source>
</evidence>
<dbReference type="Pfam" id="PF13450">
    <property type="entry name" value="NAD_binding_8"/>
    <property type="match status" value="1"/>
</dbReference>
<evidence type="ECO:0000256" key="2">
    <source>
        <dbReference type="ARBA" id="ARBA00012804"/>
    </source>
</evidence>
<organism evidence="5 6">
    <name type="scientific">Cylindrotheca closterium</name>
    <dbReference type="NCBI Taxonomy" id="2856"/>
    <lineage>
        <taxon>Eukaryota</taxon>
        <taxon>Sar</taxon>
        <taxon>Stramenopiles</taxon>
        <taxon>Ochrophyta</taxon>
        <taxon>Bacillariophyta</taxon>
        <taxon>Bacillariophyceae</taxon>
        <taxon>Bacillariophycidae</taxon>
        <taxon>Bacillariales</taxon>
        <taxon>Bacillariaceae</taxon>
        <taxon>Cylindrotheca</taxon>
    </lineage>
</organism>
<dbReference type="EC" id="1.4.3.4" evidence="2"/>
<dbReference type="SUPFAM" id="SSF51905">
    <property type="entry name" value="FAD/NAD(P)-binding domain"/>
    <property type="match status" value="1"/>
</dbReference>